<proteinExistence type="predicted"/>
<feature type="domain" description="OmpR/PhoB-type" evidence="3">
    <location>
        <begin position="91"/>
        <end position="187"/>
    </location>
</feature>
<dbReference type="SUPFAM" id="SSF46894">
    <property type="entry name" value="C-terminal effector domain of the bipartite response regulators"/>
    <property type="match status" value="1"/>
</dbReference>
<dbReference type="SMART" id="SM00862">
    <property type="entry name" value="Trans_reg_C"/>
    <property type="match status" value="1"/>
</dbReference>
<evidence type="ECO:0000256" key="1">
    <source>
        <dbReference type="ARBA" id="ARBA00023125"/>
    </source>
</evidence>
<protein>
    <recommendedName>
        <fullName evidence="3">OmpR/PhoB-type domain-containing protein</fullName>
    </recommendedName>
</protein>
<dbReference type="EMBL" id="BAABBA010000031">
    <property type="protein sequence ID" value="GAA3510964.1"/>
    <property type="molecule type" value="Genomic_DNA"/>
</dbReference>
<dbReference type="Pfam" id="PF00486">
    <property type="entry name" value="Trans_reg_C"/>
    <property type="match status" value="1"/>
</dbReference>
<feature type="DNA-binding region" description="OmpR/PhoB-type" evidence="2">
    <location>
        <begin position="91"/>
        <end position="187"/>
    </location>
</feature>
<reference evidence="5" key="1">
    <citation type="journal article" date="2019" name="Int. J. Syst. Evol. Microbiol.">
        <title>The Global Catalogue of Microorganisms (GCM) 10K type strain sequencing project: providing services to taxonomists for standard genome sequencing and annotation.</title>
        <authorList>
            <consortium name="The Broad Institute Genomics Platform"/>
            <consortium name="The Broad Institute Genome Sequencing Center for Infectious Disease"/>
            <person name="Wu L."/>
            <person name="Ma J."/>
        </authorList>
    </citation>
    <scope>NUCLEOTIDE SEQUENCE [LARGE SCALE GENOMIC DNA]</scope>
    <source>
        <strain evidence="5">JCM 17459</strain>
    </source>
</reference>
<evidence type="ECO:0000256" key="2">
    <source>
        <dbReference type="PROSITE-ProRule" id="PRU01091"/>
    </source>
</evidence>
<organism evidence="4 5">
    <name type="scientific">Georgenia daeguensis</name>
    <dbReference type="NCBI Taxonomy" id="908355"/>
    <lineage>
        <taxon>Bacteria</taxon>
        <taxon>Bacillati</taxon>
        <taxon>Actinomycetota</taxon>
        <taxon>Actinomycetes</taxon>
        <taxon>Micrococcales</taxon>
        <taxon>Bogoriellaceae</taxon>
        <taxon>Georgenia</taxon>
    </lineage>
</organism>
<dbReference type="RefSeq" id="WP_345045012.1">
    <property type="nucleotide sequence ID" value="NZ_BAABBA010000031.1"/>
</dbReference>
<dbReference type="InterPro" id="IPR016032">
    <property type="entry name" value="Sig_transdc_resp-reg_C-effctor"/>
</dbReference>
<evidence type="ECO:0000313" key="4">
    <source>
        <dbReference type="EMBL" id="GAA3510964.1"/>
    </source>
</evidence>
<dbReference type="InterPro" id="IPR036388">
    <property type="entry name" value="WH-like_DNA-bd_sf"/>
</dbReference>
<comment type="caution">
    <text evidence="4">The sequence shown here is derived from an EMBL/GenBank/DDBJ whole genome shotgun (WGS) entry which is preliminary data.</text>
</comment>
<dbReference type="PROSITE" id="PS51755">
    <property type="entry name" value="OMPR_PHOB"/>
    <property type="match status" value="1"/>
</dbReference>
<evidence type="ECO:0000259" key="3">
    <source>
        <dbReference type="PROSITE" id="PS51755"/>
    </source>
</evidence>
<dbReference type="CDD" id="cd00383">
    <property type="entry name" value="trans_reg_C"/>
    <property type="match status" value="1"/>
</dbReference>
<dbReference type="InterPro" id="IPR001867">
    <property type="entry name" value="OmpR/PhoB-type_DNA-bd"/>
</dbReference>
<gene>
    <name evidence="4" type="ORF">GCM10022262_38880</name>
</gene>
<evidence type="ECO:0000313" key="5">
    <source>
        <dbReference type="Proteomes" id="UP001499841"/>
    </source>
</evidence>
<accession>A0ABP6UND5</accession>
<name>A0ABP6UND5_9MICO</name>
<keyword evidence="5" id="KW-1185">Reference proteome</keyword>
<dbReference type="Gene3D" id="1.10.10.10">
    <property type="entry name" value="Winged helix-like DNA-binding domain superfamily/Winged helix DNA-binding domain"/>
    <property type="match status" value="1"/>
</dbReference>
<dbReference type="Proteomes" id="UP001499841">
    <property type="component" value="Unassembled WGS sequence"/>
</dbReference>
<keyword evidence="1 2" id="KW-0238">DNA-binding</keyword>
<sequence length="191" mass="20996">MDSSLEVSRSEELLENGIRVEIRLAVSSWRELYRRLADREEVAVVVRAGPVDGQADGFVSSEHLKQHVLAPFSPVRLTVTARQNAPVEASPSGMQVGPLRLDFRGGQVWVGEKNVSVTARELAVLAYLADRTERAVSKSELLRDVWGEGGVNPNAVEVCIAKLRRRLEPLEEISILTVKGEGYCLSTFDAA</sequence>